<dbReference type="Proteomes" id="UP001453229">
    <property type="component" value="Chromosome"/>
</dbReference>
<dbReference type="RefSeq" id="WP_342594830.1">
    <property type="nucleotide sequence ID" value="NZ_CP151919.1"/>
</dbReference>
<evidence type="ECO:0000256" key="1">
    <source>
        <dbReference type="SAM" id="SignalP"/>
    </source>
</evidence>
<reference evidence="2 3" key="1">
    <citation type="submission" date="2024-04" db="EMBL/GenBank/DDBJ databases">
        <title>Salinicola lusitanus LLJ914,a marine bacterium isolated from the Okinawa Trough.</title>
        <authorList>
            <person name="Li J."/>
        </authorList>
    </citation>
    <scope>NUCLEOTIDE SEQUENCE [LARGE SCALE GENOMIC DNA]</scope>
    <source>
        <strain evidence="2 3">LLJ914</strain>
    </source>
</reference>
<evidence type="ECO:0000313" key="2">
    <source>
        <dbReference type="EMBL" id="XAD53966.1"/>
    </source>
</evidence>
<evidence type="ECO:0000313" key="3">
    <source>
        <dbReference type="Proteomes" id="UP001453229"/>
    </source>
</evidence>
<dbReference type="EMBL" id="CP151919">
    <property type="protein sequence ID" value="XAD53966.1"/>
    <property type="molecule type" value="Genomic_DNA"/>
</dbReference>
<organism evidence="2 3">
    <name type="scientific">Salinicola lusitanus</name>
    <dbReference type="NCBI Taxonomy" id="1949085"/>
    <lineage>
        <taxon>Bacteria</taxon>
        <taxon>Pseudomonadati</taxon>
        <taxon>Pseudomonadota</taxon>
        <taxon>Gammaproteobacteria</taxon>
        <taxon>Oceanospirillales</taxon>
        <taxon>Halomonadaceae</taxon>
        <taxon>Salinicola</taxon>
    </lineage>
</organism>
<name>A0ABZ3CS19_9GAMM</name>
<gene>
    <name evidence="2" type="ORF">AAGT95_19430</name>
</gene>
<proteinExistence type="predicted"/>
<keyword evidence="1" id="KW-0732">Signal</keyword>
<keyword evidence="3" id="KW-1185">Reference proteome</keyword>
<feature type="signal peptide" evidence="1">
    <location>
        <begin position="1"/>
        <end position="21"/>
    </location>
</feature>
<protein>
    <submittedName>
        <fullName evidence="2">Uncharacterized protein</fullName>
    </submittedName>
</protein>
<accession>A0ABZ3CS19</accession>
<feature type="chain" id="PRO_5046803248" evidence="1">
    <location>
        <begin position="22"/>
        <end position="122"/>
    </location>
</feature>
<sequence length="122" mass="12372">MKTAILAAIALAIALPAAAQANSAQAEEAFASQHQALNAQQTSEFQALPTQYRVNPVNGGHSAAADEALTYVSVSTMHATDIPAGNEGLIGGGQSVAAAQALQSVGQPTDRGHVEMTFASID</sequence>